<evidence type="ECO:0000256" key="6">
    <source>
        <dbReference type="ARBA" id="ARBA00022692"/>
    </source>
</evidence>
<dbReference type="SUPFAM" id="SSF47384">
    <property type="entry name" value="Homodimeric domain of signal transducing histidine kinase"/>
    <property type="match status" value="1"/>
</dbReference>
<dbReference type="STRING" id="1440053.GCA_000718095_01167"/>
<dbReference type="InterPro" id="IPR050428">
    <property type="entry name" value="TCS_sensor_his_kinase"/>
</dbReference>
<evidence type="ECO:0000256" key="4">
    <source>
        <dbReference type="ARBA" id="ARBA00022553"/>
    </source>
</evidence>
<dbReference type="EC" id="2.7.13.3" evidence="3"/>
<evidence type="ECO:0000256" key="9">
    <source>
        <dbReference type="ARBA" id="ARBA00023012"/>
    </source>
</evidence>
<keyword evidence="5" id="KW-0808">Transferase</keyword>
<keyword evidence="9" id="KW-0902">Two-component regulatory system</keyword>
<keyword evidence="4" id="KW-0597">Phosphoprotein</keyword>
<sequence length="429" mass="45047">MVAVVCAVLLFAVPLGIVVLRLYQQDEVRELQQLGEQVAVSLPARPVQPPGSAPVELPRAERGTRIAVYDPGARRVLGDGPRAGDGPVREAARGRASSQRLNDSLVVAVPVGGAERVRAMVRVSAPASQPLRRTALTWSGMLALAGLAVGTGVVLALRSSRRLARPLEALAGTARRMEGGDLGARAEPSGIPETDAVASALARTAGRVDQLLQRERSFSADVSHQLRTALTGVRLDLETSLAAGDGGDPREAMTSALERLGSMETTLADLLILARDAPERATLDLAPLLDDVARRWHGELAAQGRRLRVLAEDDLPEGAGSGRAARQILDVLLANACGHGRGTVTVRVRDTGGVLALDVEDEGPGIADDRPLFERRPEDATGHGIGLALARSLAEAEGGRLFVSRPRPHPRFTWLIAAPPADGASPADG</sequence>
<dbReference type="PROSITE" id="PS50109">
    <property type="entry name" value="HIS_KIN"/>
    <property type="match status" value="1"/>
</dbReference>
<dbReference type="Pfam" id="PF02518">
    <property type="entry name" value="HATPase_c"/>
    <property type="match status" value="1"/>
</dbReference>
<organism evidence="15 16">
    <name type="scientific">Streptomyces scopuliridis RB72</name>
    <dbReference type="NCBI Taxonomy" id="1440053"/>
    <lineage>
        <taxon>Bacteria</taxon>
        <taxon>Bacillati</taxon>
        <taxon>Actinomycetota</taxon>
        <taxon>Actinomycetes</taxon>
        <taxon>Kitasatosporales</taxon>
        <taxon>Streptomycetaceae</taxon>
        <taxon>Streptomyces</taxon>
    </lineage>
</organism>
<dbReference type="SMART" id="SM00388">
    <property type="entry name" value="HisKA"/>
    <property type="match status" value="1"/>
</dbReference>
<keyword evidence="16" id="KW-1185">Reference proteome</keyword>
<dbReference type="Proteomes" id="UP000245992">
    <property type="component" value="Unassembled WGS sequence"/>
</dbReference>
<dbReference type="InterPro" id="IPR036890">
    <property type="entry name" value="HATPase_C_sf"/>
</dbReference>
<dbReference type="SUPFAM" id="SSF55874">
    <property type="entry name" value="ATPase domain of HSP90 chaperone/DNA topoisomerase II/histidine kinase"/>
    <property type="match status" value="1"/>
</dbReference>
<dbReference type="InterPro" id="IPR005467">
    <property type="entry name" value="His_kinase_dom"/>
</dbReference>
<dbReference type="InterPro" id="IPR003661">
    <property type="entry name" value="HisK_dim/P_dom"/>
</dbReference>
<feature type="domain" description="HAMP" evidence="14">
    <location>
        <begin position="161"/>
        <end position="213"/>
    </location>
</feature>
<evidence type="ECO:0000256" key="12">
    <source>
        <dbReference type="SAM" id="Phobius"/>
    </source>
</evidence>
<evidence type="ECO:0000256" key="5">
    <source>
        <dbReference type="ARBA" id="ARBA00022679"/>
    </source>
</evidence>
<dbReference type="PROSITE" id="PS50885">
    <property type="entry name" value="HAMP"/>
    <property type="match status" value="1"/>
</dbReference>
<proteinExistence type="predicted"/>
<keyword evidence="10 12" id="KW-0472">Membrane</keyword>
<evidence type="ECO:0000313" key="15">
    <source>
        <dbReference type="EMBL" id="PVE11895.1"/>
    </source>
</evidence>
<dbReference type="Gene3D" id="3.30.565.10">
    <property type="entry name" value="Histidine kinase-like ATPase, C-terminal domain"/>
    <property type="match status" value="1"/>
</dbReference>
<keyword evidence="7" id="KW-0418">Kinase</keyword>
<dbReference type="InterPro" id="IPR036097">
    <property type="entry name" value="HisK_dim/P_sf"/>
</dbReference>
<feature type="domain" description="Histidine kinase" evidence="13">
    <location>
        <begin position="221"/>
        <end position="422"/>
    </location>
</feature>
<dbReference type="InterPro" id="IPR004358">
    <property type="entry name" value="Sig_transdc_His_kin-like_C"/>
</dbReference>
<keyword evidence="6 12" id="KW-0812">Transmembrane</keyword>
<dbReference type="CDD" id="cd00082">
    <property type="entry name" value="HisKA"/>
    <property type="match status" value="1"/>
</dbReference>
<dbReference type="SMART" id="SM00387">
    <property type="entry name" value="HATPase_c"/>
    <property type="match status" value="1"/>
</dbReference>
<evidence type="ECO:0000256" key="8">
    <source>
        <dbReference type="ARBA" id="ARBA00022989"/>
    </source>
</evidence>
<evidence type="ECO:0000256" key="2">
    <source>
        <dbReference type="ARBA" id="ARBA00004236"/>
    </source>
</evidence>
<evidence type="ECO:0000256" key="11">
    <source>
        <dbReference type="SAM" id="MobiDB-lite"/>
    </source>
</evidence>
<feature type="region of interest" description="Disordered" evidence="11">
    <location>
        <begin position="77"/>
        <end position="97"/>
    </location>
</feature>
<dbReference type="EMBL" id="AZSP01000125">
    <property type="protein sequence ID" value="PVE11895.1"/>
    <property type="molecule type" value="Genomic_DNA"/>
</dbReference>
<dbReference type="Gene3D" id="1.10.287.130">
    <property type="match status" value="1"/>
</dbReference>
<reference evidence="15 16" key="1">
    <citation type="submission" date="2013-12" db="EMBL/GenBank/DDBJ databases">
        <title>Annotated genome of Streptomyces scopuliridis.</title>
        <authorList>
            <person name="Olson J.B."/>
        </authorList>
    </citation>
    <scope>NUCLEOTIDE SEQUENCE [LARGE SCALE GENOMIC DNA]</scope>
    <source>
        <strain evidence="15 16">RB72</strain>
    </source>
</reference>
<evidence type="ECO:0000313" key="16">
    <source>
        <dbReference type="Proteomes" id="UP000245992"/>
    </source>
</evidence>
<dbReference type="PRINTS" id="PR00344">
    <property type="entry name" value="BCTRLSENSOR"/>
</dbReference>
<keyword evidence="8 12" id="KW-1133">Transmembrane helix</keyword>
<evidence type="ECO:0000256" key="3">
    <source>
        <dbReference type="ARBA" id="ARBA00012438"/>
    </source>
</evidence>
<comment type="catalytic activity">
    <reaction evidence="1">
        <text>ATP + protein L-histidine = ADP + protein N-phospho-L-histidine.</text>
        <dbReference type="EC" id="2.7.13.3"/>
    </reaction>
</comment>
<evidence type="ECO:0000259" key="13">
    <source>
        <dbReference type="PROSITE" id="PS50109"/>
    </source>
</evidence>
<evidence type="ECO:0000259" key="14">
    <source>
        <dbReference type="PROSITE" id="PS50885"/>
    </source>
</evidence>
<dbReference type="Pfam" id="PF00512">
    <property type="entry name" value="HisKA"/>
    <property type="match status" value="1"/>
</dbReference>
<dbReference type="PANTHER" id="PTHR45436">
    <property type="entry name" value="SENSOR HISTIDINE KINASE YKOH"/>
    <property type="match status" value="1"/>
</dbReference>
<dbReference type="GO" id="GO:0000155">
    <property type="term" value="F:phosphorelay sensor kinase activity"/>
    <property type="evidence" value="ECO:0007669"/>
    <property type="project" value="InterPro"/>
</dbReference>
<dbReference type="AlphaFoldDB" id="A0A2T7T9V3"/>
<dbReference type="Pfam" id="PF00672">
    <property type="entry name" value="HAMP"/>
    <property type="match status" value="1"/>
</dbReference>
<dbReference type="InterPro" id="IPR003594">
    <property type="entry name" value="HATPase_dom"/>
</dbReference>
<dbReference type="GO" id="GO:0005886">
    <property type="term" value="C:plasma membrane"/>
    <property type="evidence" value="ECO:0007669"/>
    <property type="project" value="UniProtKB-SubCell"/>
</dbReference>
<dbReference type="InterPro" id="IPR003660">
    <property type="entry name" value="HAMP_dom"/>
</dbReference>
<dbReference type="PANTHER" id="PTHR45436:SF5">
    <property type="entry name" value="SENSOR HISTIDINE KINASE TRCS"/>
    <property type="match status" value="1"/>
</dbReference>
<dbReference type="SMART" id="SM00304">
    <property type="entry name" value="HAMP"/>
    <property type="match status" value="1"/>
</dbReference>
<comment type="subcellular location">
    <subcellularLocation>
        <location evidence="2">Cell membrane</location>
    </subcellularLocation>
</comment>
<gene>
    <name evidence="15" type="ORF">Y717_07590</name>
</gene>
<evidence type="ECO:0000256" key="1">
    <source>
        <dbReference type="ARBA" id="ARBA00000085"/>
    </source>
</evidence>
<name>A0A2T7T9V3_9ACTN</name>
<protein>
    <recommendedName>
        <fullName evidence="3">histidine kinase</fullName>
        <ecNumber evidence="3">2.7.13.3</ecNumber>
    </recommendedName>
</protein>
<comment type="caution">
    <text evidence="15">The sequence shown here is derived from an EMBL/GenBank/DDBJ whole genome shotgun (WGS) entry which is preliminary data.</text>
</comment>
<feature type="transmembrane region" description="Helical" evidence="12">
    <location>
        <begin position="135"/>
        <end position="157"/>
    </location>
</feature>
<accession>A0A2T7T9V3</accession>
<evidence type="ECO:0000256" key="7">
    <source>
        <dbReference type="ARBA" id="ARBA00022777"/>
    </source>
</evidence>
<evidence type="ECO:0000256" key="10">
    <source>
        <dbReference type="ARBA" id="ARBA00023136"/>
    </source>
</evidence>